<gene>
    <name evidence="2" type="ORF">AB1471_03190</name>
</gene>
<evidence type="ECO:0000313" key="2">
    <source>
        <dbReference type="EMBL" id="MEW9500803.1"/>
    </source>
</evidence>
<keyword evidence="1" id="KW-0472">Membrane</keyword>
<feature type="transmembrane region" description="Helical" evidence="1">
    <location>
        <begin position="74"/>
        <end position="93"/>
    </location>
</feature>
<feature type="transmembrane region" description="Helical" evidence="1">
    <location>
        <begin position="181"/>
        <end position="202"/>
    </location>
</feature>
<feature type="transmembrane region" description="Helical" evidence="1">
    <location>
        <begin position="378"/>
        <end position="397"/>
    </location>
</feature>
<feature type="transmembrane region" description="Helical" evidence="1">
    <location>
        <begin position="7"/>
        <end position="28"/>
    </location>
</feature>
<accession>A0ABV3Q131</accession>
<dbReference type="Proteomes" id="UP001556040">
    <property type="component" value="Unassembled WGS sequence"/>
</dbReference>
<feature type="transmembrane region" description="Helical" evidence="1">
    <location>
        <begin position="292"/>
        <end position="317"/>
    </location>
</feature>
<feature type="transmembrane region" description="Helical" evidence="1">
    <location>
        <begin position="248"/>
        <end position="271"/>
    </location>
</feature>
<comment type="caution">
    <text evidence="2">The sequence shown here is derived from an EMBL/GenBank/DDBJ whole genome shotgun (WGS) entry which is preliminary data.</text>
</comment>
<organism evidence="2 3">
    <name type="scientific">Jeotgalibacillus marinus</name>
    <dbReference type="NCBI Taxonomy" id="86667"/>
    <lineage>
        <taxon>Bacteria</taxon>
        <taxon>Bacillati</taxon>
        <taxon>Bacillota</taxon>
        <taxon>Bacilli</taxon>
        <taxon>Bacillales</taxon>
        <taxon>Caryophanaceae</taxon>
        <taxon>Jeotgalibacillus</taxon>
    </lineage>
</organism>
<dbReference type="RefSeq" id="WP_367778154.1">
    <property type="nucleotide sequence ID" value="NZ_JBFMIA010000002.1"/>
</dbReference>
<keyword evidence="1" id="KW-0812">Transmembrane</keyword>
<feature type="transmembrane region" description="Helical" evidence="1">
    <location>
        <begin position="403"/>
        <end position="422"/>
    </location>
</feature>
<protein>
    <submittedName>
        <fullName evidence="2">O-antigen polymerase</fullName>
    </submittedName>
</protein>
<evidence type="ECO:0000313" key="3">
    <source>
        <dbReference type="Proteomes" id="UP001556040"/>
    </source>
</evidence>
<keyword evidence="1" id="KW-1133">Transmembrane helix</keyword>
<feature type="transmembrane region" description="Helical" evidence="1">
    <location>
        <begin position="99"/>
        <end position="118"/>
    </location>
</feature>
<reference evidence="2 3" key="1">
    <citation type="journal article" date="1979" name="Int. J. Syst. Evol. Microbiol.">
        <title>Bacillus globisporus subsp. marinus subsp. nov.</title>
        <authorList>
            <person name="Liu H."/>
        </authorList>
    </citation>
    <scope>NUCLEOTIDE SEQUENCE [LARGE SCALE GENOMIC DNA]</scope>
    <source>
        <strain evidence="2 3">DSM 1297</strain>
    </source>
</reference>
<sequence>MKIKKGMLITVVSIFLLKVIFDYLYFNYVSQYFVIDLFYLDYSLDKHVYSYLLLFVVSIFVLSSFNQIRKPSNVVILIMFLCIIIPLLTLYGFQNASSSFVLVVILSFVLIIVQINILPTIEFKIFHRSLVIVLLGGIVLIYLYVYSYLIFTGGLLRFNFNLEEVYDIRSEYAVLAAKGPLLGYFITWVANVFNIGILSWGLFKKNKKFIIVAIILQLFLFGMTNFKSFLFAPCLVIFLYIFTKNRNLLLYSVLSVSILLLISYFSFVLYNDHQWSSMFIRRQFFTPSNLHLIYYDFFSHEYNPFIYLSNSIFQVFLEYPYQTEVTKVISWEYWGKDGGPNVGFFANAYSNFGYFGIFIFSAMLGFILKILDSLVSVLPHNLIAAFIAIPAFSLVNSGLFTTLLTHGFLVSILTLLIMGNLVKREGIK</sequence>
<evidence type="ECO:0000256" key="1">
    <source>
        <dbReference type="SAM" id="Phobius"/>
    </source>
</evidence>
<feature type="transmembrane region" description="Helical" evidence="1">
    <location>
        <begin position="130"/>
        <end position="151"/>
    </location>
</feature>
<keyword evidence="3" id="KW-1185">Reference proteome</keyword>
<dbReference type="EMBL" id="JBFMIA010000002">
    <property type="protein sequence ID" value="MEW9500803.1"/>
    <property type="molecule type" value="Genomic_DNA"/>
</dbReference>
<feature type="transmembrane region" description="Helical" evidence="1">
    <location>
        <begin position="48"/>
        <end position="65"/>
    </location>
</feature>
<feature type="transmembrane region" description="Helical" evidence="1">
    <location>
        <begin position="352"/>
        <end position="371"/>
    </location>
</feature>
<proteinExistence type="predicted"/>
<feature type="transmembrane region" description="Helical" evidence="1">
    <location>
        <begin position="209"/>
        <end position="242"/>
    </location>
</feature>
<name>A0ABV3Q131_9BACL</name>